<evidence type="ECO:0000313" key="2">
    <source>
        <dbReference type="EMBL" id="KAJ1129150.1"/>
    </source>
</evidence>
<dbReference type="PANTHER" id="PTHR19446">
    <property type="entry name" value="REVERSE TRANSCRIPTASES"/>
    <property type="match status" value="1"/>
</dbReference>
<feature type="domain" description="Reverse transcriptase" evidence="1">
    <location>
        <begin position="9"/>
        <end position="72"/>
    </location>
</feature>
<sequence length="107" mass="12170">MLVATIVVIPKPGKDPENCASYRPISLLNIDAKLFTGILEHRLNYYMPGLVDPDQAGFIPHRQCSDNTKRLLHLLDKIDRFEGRRSFFLSMPKRRLTGFIGHTCLGC</sequence>
<protein>
    <recommendedName>
        <fullName evidence="1">Reverse transcriptase domain-containing protein</fullName>
    </recommendedName>
</protein>
<reference evidence="2" key="1">
    <citation type="journal article" date="2022" name="bioRxiv">
        <title>Sequencing and chromosome-scale assembly of the giantPleurodeles waltlgenome.</title>
        <authorList>
            <person name="Brown T."/>
            <person name="Elewa A."/>
            <person name="Iarovenko S."/>
            <person name="Subramanian E."/>
            <person name="Araus A.J."/>
            <person name="Petzold A."/>
            <person name="Susuki M."/>
            <person name="Suzuki K.-i.T."/>
            <person name="Hayashi T."/>
            <person name="Toyoda A."/>
            <person name="Oliveira C."/>
            <person name="Osipova E."/>
            <person name="Leigh N.D."/>
            <person name="Simon A."/>
            <person name="Yun M.H."/>
        </authorList>
    </citation>
    <scope>NUCLEOTIDE SEQUENCE</scope>
    <source>
        <strain evidence="2">20211129_DDA</strain>
        <tissue evidence="2">Liver</tissue>
    </source>
</reference>
<proteinExistence type="predicted"/>
<dbReference type="EMBL" id="JANPWB010000011">
    <property type="protein sequence ID" value="KAJ1129150.1"/>
    <property type="molecule type" value="Genomic_DNA"/>
</dbReference>
<gene>
    <name evidence="2" type="ORF">NDU88_007521</name>
</gene>
<dbReference type="Pfam" id="PF00078">
    <property type="entry name" value="RVT_1"/>
    <property type="match status" value="1"/>
</dbReference>
<dbReference type="Proteomes" id="UP001066276">
    <property type="component" value="Chromosome 7"/>
</dbReference>
<comment type="caution">
    <text evidence="2">The sequence shown here is derived from an EMBL/GenBank/DDBJ whole genome shotgun (WGS) entry which is preliminary data.</text>
</comment>
<accession>A0AAV7PM61</accession>
<keyword evidence="3" id="KW-1185">Reference proteome</keyword>
<dbReference type="InterPro" id="IPR000477">
    <property type="entry name" value="RT_dom"/>
</dbReference>
<dbReference type="AlphaFoldDB" id="A0AAV7PM61"/>
<name>A0AAV7PM61_PLEWA</name>
<evidence type="ECO:0000259" key="1">
    <source>
        <dbReference type="Pfam" id="PF00078"/>
    </source>
</evidence>
<evidence type="ECO:0000313" key="3">
    <source>
        <dbReference type="Proteomes" id="UP001066276"/>
    </source>
</evidence>
<organism evidence="2 3">
    <name type="scientific">Pleurodeles waltl</name>
    <name type="common">Iberian ribbed newt</name>
    <dbReference type="NCBI Taxonomy" id="8319"/>
    <lineage>
        <taxon>Eukaryota</taxon>
        <taxon>Metazoa</taxon>
        <taxon>Chordata</taxon>
        <taxon>Craniata</taxon>
        <taxon>Vertebrata</taxon>
        <taxon>Euteleostomi</taxon>
        <taxon>Amphibia</taxon>
        <taxon>Batrachia</taxon>
        <taxon>Caudata</taxon>
        <taxon>Salamandroidea</taxon>
        <taxon>Salamandridae</taxon>
        <taxon>Pleurodelinae</taxon>
        <taxon>Pleurodeles</taxon>
    </lineage>
</organism>